<comment type="similarity">
    <text evidence="1 2">Belongs to the glycosyl hydrolase 31 family.</text>
</comment>
<evidence type="ECO:0000259" key="6">
    <source>
        <dbReference type="Pfam" id="PF21365"/>
    </source>
</evidence>
<dbReference type="CDD" id="cd14752">
    <property type="entry name" value="GH31_N"/>
    <property type="match status" value="1"/>
</dbReference>
<feature type="domain" description="Glycoside hydrolase family 31 TIM barrel" evidence="3">
    <location>
        <begin position="239"/>
        <end position="573"/>
    </location>
</feature>
<dbReference type="PANTHER" id="PTHR43863">
    <property type="entry name" value="HYDROLASE, PUTATIVE (AFU_ORTHOLOGUE AFUA_1G03140)-RELATED"/>
    <property type="match status" value="1"/>
</dbReference>
<dbReference type="Pfam" id="PF17137">
    <property type="entry name" value="DUF5110"/>
    <property type="match status" value="1"/>
</dbReference>
<protein>
    <submittedName>
        <fullName evidence="7">DUF5110 domain-containing protein</fullName>
    </submittedName>
</protein>
<gene>
    <name evidence="7" type="ORF">DW828_04475</name>
</gene>
<evidence type="ECO:0000259" key="5">
    <source>
        <dbReference type="Pfam" id="PF17137"/>
    </source>
</evidence>
<dbReference type="RefSeq" id="WP_122204034.1">
    <property type="nucleotide sequence ID" value="NZ_JBCJAC010000124.1"/>
</dbReference>
<organism evidence="7 8">
    <name type="scientific">Parabacteroides merdae</name>
    <dbReference type="NCBI Taxonomy" id="46503"/>
    <lineage>
        <taxon>Bacteria</taxon>
        <taxon>Pseudomonadati</taxon>
        <taxon>Bacteroidota</taxon>
        <taxon>Bacteroidia</taxon>
        <taxon>Bacteroidales</taxon>
        <taxon>Tannerellaceae</taxon>
        <taxon>Parabacteroides</taxon>
    </lineage>
</organism>
<dbReference type="Gene3D" id="2.60.40.1760">
    <property type="entry name" value="glycosyl hydrolase (family 31)"/>
    <property type="match status" value="1"/>
</dbReference>
<dbReference type="Proteomes" id="UP000286260">
    <property type="component" value="Unassembled WGS sequence"/>
</dbReference>
<evidence type="ECO:0000313" key="8">
    <source>
        <dbReference type="Proteomes" id="UP000286260"/>
    </source>
</evidence>
<comment type="caution">
    <text evidence="7">The sequence shown here is derived from an EMBL/GenBank/DDBJ whole genome shotgun (WGS) entry which is preliminary data.</text>
</comment>
<feature type="domain" description="Glycosyl hydrolase family 31 C-terminal" evidence="6">
    <location>
        <begin position="585"/>
        <end position="670"/>
    </location>
</feature>
<dbReference type="SUPFAM" id="SSF51011">
    <property type="entry name" value="Glycosyl hydrolase domain"/>
    <property type="match status" value="1"/>
</dbReference>
<sequence>MKCQFFFFFSLFFLLQPVKGEMDSNRQLFQVYADSIKITVSCLNDQIIHVQATPEGSVGKESLVALKNHALKPTFCSVQKNEEGISMLTSKLTISYSTTDKCISFTDRISGELLLKEKMRDFVRQHIGEEDVWNIRQVFSLTPEEAIYGLGQYQEGVMNYRGKKVKLLQANKDIVNPFLISTRSYGILWDNYSKTLFEDNEHGATFWSEVADEINYYFIAGDNMDKVIANYHALTGKVPMFPKSAFGYWQSKERYKSFDELTEVVAEYRRRQIPLDNIVQDWEYWGDRPFWNSLKFDTLHFNHPKEAIDCLHDQYHVKLMLSVWPGFGKETDIYRAMDSAGVLFDEPTWAGYKVMDVYNPKAREIFWSYLQKGLFDKGVDAWWMDATEPSFRDGAIQEKQEERSKSAGPTYIGSFHRYLSVYSLFMSEMMYNNLRMQNDKRVFILTRSAFAGQQRYGTAIWSGDITARWDVFRHQISGGLNICMTGIPYWTTDAGAFSVTGKDSEFKQGLADPAYRKFYLRWFQQNAFSPIFRAHGTSVPREVWQFGQPGDSIYEGLLKMIDIRYRLLSYIYSSAWQVTDNSRIMMRGLAMDFATDPKVYNIDDAYMFGPSFLVHPVTSSNDRLSTYLPDHTGKYWFDFYTHASYEAGQTITRDIPIDEIPIFVKAGSIVPFNEVKQYATEKADGMMDIYIFAGEDAEFELYEDDNETYAYEKGEYSVVRFNWSEKTRTLTVAKQEGTYQNLPERTFRIKLISKIDGKQKTQEETRTIVYKNQLISIDF</sequence>
<dbReference type="GO" id="GO:0005975">
    <property type="term" value="P:carbohydrate metabolic process"/>
    <property type="evidence" value="ECO:0007669"/>
    <property type="project" value="InterPro"/>
</dbReference>
<name>A0A3R6DHY5_9BACT</name>
<dbReference type="Pfam" id="PF21365">
    <property type="entry name" value="Glyco_hydro_31_3rd"/>
    <property type="match status" value="1"/>
</dbReference>
<dbReference type="InterPro" id="IPR051816">
    <property type="entry name" value="Glycosyl_Hydrolase_31"/>
</dbReference>
<dbReference type="InterPro" id="IPR048395">
    <property type="entry name" value="Glyco_hydro_31_C"/>
</dbReference>
<evidence type="ECO:0000256" key="2">
    <source>
        <dbReference type="RuleBase" id="RU361185"/>
    </source>
</evidence>
<dbReference type="SUPFAM" id="SSF74650">
    <property type="entry name" value="Galactose mutarotase-like"/>
    <property type="match status" value="1"/>
</dbReference>
<keyword evidence="2" id="KW-0378">Hydrolase</keyword>
<dbReference type="Gene3D" id="3.20.20.80">
    <property type="entry name" value="Glycosidases"/>
    <property type="match status" value="1"/>
</dbReference>
<dbReference type="InterPro" id="IPR017853">
    <property type="entry name" value="GH"/>
</dbReference>
<dbReference type="InterPro" id="IPR013780">
    <property type="entry name" value="Glyco_hydro_b"/>
</dbReference>
<dbReference type="CDD" id="cd06591">
    <property type="entry name" value="GH31_xylosidase_XylS"/>
    <property type="match status" value="1"/>
</dbReference>
<dbReference type="EMBL" id="QSII01000004">
    <property type="protein sequence ID" value="RHC88608.1"/>
    <property type="molecule type" value="Genomic_DNA"/>
</dbReference>
<feature type="domain" description="DUF5110" evidence="5">
    <location>
        <begin position="688"/>
        <end position="752"/>
    </location>
</feature>
<dbReference type="AlphaFoldDB" id="A0A3R6DHY5"/>
<accession>A0A3R6DHY5</accession>
<evidence type="ECO:0000259" key="4">
    <source>
        <dbReference type="Pfam" id="PF13802"/>
    </source>
</evidence>
<dbReference type="InterPro" id="IPR011013">
    <property type="entry name" value="Gal_mutarotase_sf_dom"/>
</dbReference>
<evidence type="ECO:0000259" key="3">
    <source>
        <dbReference type="Pfam" id="PF01055"/>
    </source>
</evidence>
<dbReference type="SUPFAM" id="SSF51445">
    <property type="entry name" value="(Trans)glycosidases"/>
    <property type="match status" value="1"/>
</dbReference>
<dbReference type="GO" id="GO:0004553">
    <property type="term" value="F:hydrolase activity, hydrolyzing O-glycosyl compounds"/>
    <property type="evidence" value="ECO:0007669"/>
    <property type="project" value="InterPro"/>
</dbReference>
<dbReference type="PANTHER" id="PTHR43863:SF2">
    <property type="entry name" value="MALTASE-GLUCOAMYLASE"/>
    <property type="match status" value="1"/>
</dbReference>
<dbReference type="GO" id="GO:0030246">
    <property type="term" value="F:carbohydrate binding"/>
    <property type="evidence" value="ECO:0007669"/>
    <property type="project" value="InterPro"/>
</dbReference>
<keyword evidence="2" id="KW-0326">Glycosidase</keyword>
<dbReference type="InterPro" id="IPR025887">
    <property type="entry name" value="Glyco_hydro_31_N_dom"/>
</dbReference>
<feature type="domain" description="Glycoside hydrolase family 31 N-terminal" evidence="4">
    <location>
        <begin position="38"/>
        <end position="197"/>
    </location>
</feature>
<dbReference type="Gene3D" id="2.60.40.1180">
    <property type="entry name" value="Golgi alpha-mannosidase II"/>
    <property type="match status" value="2"/>
</dbReference>
<dbReference type="InterPro" id="IPR033403">
    <property type="entry name" value="DUF5110"/>
</dbReference>
<dbReference type="InterPro" id="IPR000322">
    <property type="entry name" value="Glyco_hydro_31_TIM"/>
</dbReference>
<reference evidence="7 8" key="1">
    <citation type="submission" date="2018-08" db="EMBL/GenBank/DDBJ databases">
        <title>A genome reference for cultivated species of the human gut microbiota.</title>
        <authorList>
            <person name="Zou Y."/>
            <person name="Xue W."/>
            <person name="Luo G."/>
        </authorList>
    </citation>
    <scope>NUCLEOTIDE SEQUENCE [LARGE SCALE GENOMIC DNA]</scope>
    <source>
        <strain evidence="7 8">AM34-17</strain>
    </source>
</reference>
<proteinExistence type="inferred from homology"/>
<dbReference type="Pfam" id="PF01055">
    <property type="entry name" value="Glyco_hydro_31_2nd"/>
    <property type="match status" value="1"/>
</dbReference>
<evidence type="ECO:0000256" key="1">
    <source>
        <dbReference type="ARBA" id="ARBA00007806"/>
    </source>
</evidence>
<dbReference type="Pfam" id="PF13802">
    <property type="entry name" value="Gal_mutarotas_2"/>
    <property type="match status" value="1"/>
</dbReference>
<evidence type="ECO:0000313" key="7">
    <source>
        <dbReference type="EMBL" id="RHC88608.1"/>
    </source>
</evidence>